<proteinExistence type="predicted"/>
<sequence length="282" mass="31218">MSSLQVISLASIVAGHKHKIGITWLLVAVENLLMALLPLFIGYSIDSLMAGQYHDVLILAGVVTALVLVAVARRIYDTRTYGEIRIQVGMDTDSRLRERPVTTRSARLNMSRELVDFLENELPPLLTAIIQLLVTLTVLASFSSWLALNAAIAGLLMLAIYGLFHRTFTRLNARLNNQTERQVSVLSALTSSALQTHLRKLKNREVKLSDTEAALYGLIFMVLFGFVLGNLLLTTQLETPSAGQLFAVVTYSLEFVEAALLLPITLQTLSRLTDIRERLNAQ</sequence>
<evidence type="ECO:0000256" key="1">
    <source>
        <dbReference type="ARBA" id="ARBA00004651"/>
    </source>
</evidence>
<evidence type="ECO:0000256" key="4">
    <source>
        <dbReference type="ARBA" id="ARBA00023136"/>
    </source>
</evidence>
<protein>
    <submittedName>
        <fullName evidence="7">ABC transporter transmembrane region</fullName>
    </submittedName>
</protein>
<dbReference type="Proteomes" id="UP000185766">
    <property type="component" value="Unassembled WGS sequence"/>
</dbReference>
<feature type="transmembrane region" description="Helical" evidence="5">
    <location>
        <begin position="146"/>
        <end position="164"/>
    </location>
</feature>
<keyword evidence="3 5" id="KW-1133">Transmembrane helix</keyword>
<dbReference type="InterPro" id="IPR036640">
    <property type="entry name" value="ABC1_TM_sf"/>
</dbReference>
<dbReference type="InterPro" id="IPR011527">
    <property type="entry name" value="ABC1_TM_dom"/>
</dbReference>
<dbReference type="AlphaFoldDB" id="A0A1H7KA75"/>
<dbReference type="SUPFAM" id="SSF90123">
    <property type="entry name" value="ABC transporter transmembrane region"/>
    <property type="match status" value="1"/>
</dbReference>
<feature type="transmembrane region" description="Helical" evidence="5">
    <location>
        <begin position="21"/>
        <end position="45"/>
    </location>
</feature>
<feature type="transmembrane region" description="Helical" evidence="5">
    <location>
        <begin position="213"/>
        <end position="233"/>
    </location>
</feature>
<feature type="transmembrane region" description="Helical" evidence="5">
    <location>
        <begin position="57"/>
        <end position="76"/>
    </location>
</feature>
<keyword evidence="2 5" id="KW-0812">Transmembrane</keyword>
<dbReference type="PROSITE" id="PS50929">
    <property type="entry name" value="ABC_TM1F"/>
    <property type="match status" value="1"/>
</dbReference>
<dbReference type="GO" id="GO:0140359">
    <property type="term" value="F:ABC-type transporter activity"/>
    <property type="evidence" value="ECO:0007669"/>
    <property type="project" value="InterPro"/>
</dbReference>
<dbReference type="STRING" id="1429083.GCA_001885685_01224"/>
<feature type="transmembrane region" description="Helical" evidence="5">
    <location>
        <begin position="122"/>
        <end position="140"/>
    </location>
</feature>
<comment type="subcellular location">
    <subcellularLocation>
        <location evidence="1">Cell membrane</location>
        <topology evidence="1">Multi-pass membrane protein</topology>
    </subcellularLocation>
</comment>
<evidence type="ECO:0000256" key="3">
    <source>
        <dbReference type="ARBA" id="ARBA00022989"/>
    </source>
</evidence>
<organism evidence="7 8">
    <name type="scientific">Atopomonas hussainii</name>
    <dbReference type="NCBI Taxonomy" id="1429083"/>
    <lineage>
        <taxon>Bacteria</taxon>
        <taxon>Pseudomonadati</taxon>
        <taxon>Pseudomonadota</taxon>
        <taxon>Gammaproteobacteria</taxon>
        <taxon>Pseudomonadales</taxon>
        <taxon>Pseudomonadaceae</taxon>
        <taxon>Atopomonas</taxon>
    </lineage>
</organism>
<feature type="domain" description="ABC transmembrane type-1" evidence="6">
    <location>
        <begin position="25"/>
        <end position="271"/>
    </location>
</feature>
<dbReference type="GO" id="GO:0005886">
    <property type="term" value="C:plasma membrane"/>
    <property type="evidence" value="ECO:0007669"/>
    <property type="project" value="UniProtKB-SubCell"/>
</dbReference>
<evidence type="ECO:0000256" key="2">
    <source>
        <dbReference type="ARBA" id="ARBA00022692"/>
    </source>
</evidence>
<dbReference type="GO" id="GO:0005524">
    <property type="term" value="F:ATP binding"/>
    <property type="evidence" value="ECO:0007669"/>
    <property type="project" value="InterPro"/>
</dbReference>
<dbReference type="Gene3D" id="1.20.1560.10">
    <property type="entry name" value="ABC transporter type 1, transmembrane domain"/>
    <property type="match status" value="1"/>
</dbReference>
<name>A0A1H7KA75_9GAMM</name>
<evidence type="ECO:0000313" key="7">
    <source>
        <dbReference type="EMBL" id="SEK83410.1"/>
    </source>
</evidence>
<dbReference type="RefSeq" id="WP_175474885.1">
    <property type="nucleotide sequence ID" value="NZ_FOAS01000005.1"/>
</dbReference>
<evidence type="ECO:0000313" key="8">
    <source>
        <dbReference type="Proteomes" id="UP000185766"/>
    </source>
</evidence>
<dbReference type="EMBL" id="FOAS01000005">
    <property type="protein sequence ID" value="SEK83410.1"/>
    <property type="molecule type" value="Genomic_DNA"/>
</dbReference>
<evidence type="ECO:0000259" key="6">
    <source>
        <dbReference type="PROSITE" id="PS50929"/>
    </source>
</evidence>
<accession>A0A1H7KA75</accession>
<evidence type="ECO:0000256" key="5">
    <source>
        <dbReference type="SAM" id="Phobius"/>
    </source>
</evidence>
<keyword evidence="4 5" id="KW-0472">Membrane</keyword>
<keyword evidence="8" id="KW-1185">Reference proteome</keyword>
<gene>
    <name evidence="7" type="ORF">SAMN05216214_105201</name>
</gene>
<feature type="transmembrane region" description="Helical" evidence="5">
    <location>
        <begin position="245"/>
        <end position="266"/>
    </location>
</feature>
<dbReference type="Pfam" id="PF13748">
    <property type="entry name" value="ABC_membrane_3"/>
    <property type="match status" value="1"/>
</dbReference>
<reference evidence="7 8" key="1">
    <citation type="submission" date="2016-10" db="EMBL/GenBank/DDBJ databases">
        <authorList>
            <person name="de Groot N.N."/>
        </authorList>
    </citation>
    <scope>NUCLEOTIDE SEQUENCE [LARGE SCALE GENOMIC DNA]</scope>
    <source>
        <strain evidence="7 8">JCM 19513</strain>
    </source>
</reference>